<reference evidence="1" key="2">
    <citation type="journal article" date="2024" name="Plant">
        <title>Genomic evolution and insights into agronomic trait innovations of Sesamum species.</title>
        <authorList>
            <person name="Miao H."/>
            <person name="Wang L."/>
            <person name="Qu L."/>
            <person name="Liu H."/>
            <person name="Sun Y."/>
            <person name="Le M."/>
            <person name="Wang Q."/>
            <person name="Wei S."/>
            <person name="Zheng Y."/>
            <person name="Lin W."/>
            <person name="Duan Y."/>
            <person name="Cao H."/>
            <person name="Xiong S."/>
            <person name="Wang X."/>
            <person name="Wei L."/>
            <person name="Li C."/>
            <person name="Ma Q."/>
            <person name="Ju M."/>
            <person name="Zhao R."/>
            <person name="Li G."/>
            <person name="Mu C."/>
            <person name="Tian Q."/>
            <person name="Mei H."/>
            <person name="Zhang T."/>
            <person name="Gao T."/>
            <person name="Zhang H."/>
        </authorList>
    </citation>
    <scope>NUCLEOTIDE SEQUENCE</scope>
    <source>
        <strain evidence="1">KEN1</strain>
    </source>
</reference>
<proteinExistence type="predicted"/>
<reference evidence="1" key="1">
    <citation type="submission" date="2020-06" db="EMBL/GenBank/DDBJ databases">
        <authorList>
            <person name="Li T."/>
            <person name="Hu X."/>
            <person name="Zhang T."/>
            <person name="Song X."/>
            <person name="Zhang H."/>
            <person name="Dai N."/>
            <person name="Sheng W."/>
            <person name="Hou X."/>
            <person name="Wei L."/>
        </authorList>
    </citation>
    <scope>NUCLEOTIDE SEQUENCE</scope>
    <source>
        <strain evidence="1">KEN1</strain>
        <tissue evidence="1">Leaf</tissue>
    </source>
</reference>
<sequence>MGTPKVSSKNYCSASDLGFLVLFFRSQLGTGCFDEPTRNRMLRRALVDGALGGEDRFKQAQHFWILESIKW</sequence>
<dbReference type="AlphaFoldDB" id="A0AAW2WDL3"/>
<dbReference type="EMBL" id="JACGWN010000008">
    <property type="protein sequence ID" value="KAL0439783.1"/>
    <property type="molecule type" value="Genomic_DNA"/>
</dbReference>
<feature type="non-terminal residue" evidence="1">
    <location>
        <position position="71"/>
    </location>
</feature>
<organism evidence="1">
    <name type="scientific">Sesamum latifolium</name>
    <dbReference type="NCBI Taxonomy" id="2727402"/>
    <lineage>
        <taxon>Eukaryota</taxon>
        <taxon>Viridiplantae</taxon>
        <taxon>Streptophyta</taxon>
        <taxon>Embryophyta</taxon>
        <taxon>Tracheophyta</taxon>
        <taxon>Spermatophyta</taxon>
        <taxon>Magnoliopsida</taxon>
        <taxon>eudicotyledons</taxon>
        <taxon>Gunneridae</taxon>
        <taxon>Pentapetalae</taxon>
        <taxon>asterids</taxon>
        <taxon>lamiids</taxon>
        <taxon>Lamiales</taxon>
        <taxon>Pedaliaceae</taxon>
        <taxon>Sesamum</taxon>
    </lineage>
</organism>
<protein>
    <submittedName>
        <fullName evidence="1">Uncharacterized protein</fullName>
    </submittedName>
</protein>
<name>A0AAW2WDL3_9LAMI</name>
<gene>
    <name evidence="1" type="ORF">Slati_2461300</name>
</gene>
<comment type="caution">
    <text evidence="1">The sequence shown here is derived from an EMBL/GenBank/DDBJ whole genome shotgun (WGS) entry which is preliminary data.</text>
</comment>
<evidence type="ECO:0000313" key="1">
    <source>
        <dbReference type="EMBL" id="KAL0439783.1"/>
    </source>
</evidence>
<accession>A0AAW2WDL3</accession>